<dbReference type="Gene3D" id="1.10.510.10">
    <property type="entry name" value="Transferase(Phosphotransferase) domain 1"/>
    <property type="match status" value="1"/>
</dbReference>
<proteinExistence type="predicted"/>
<dbReference type="InterPro" id="IPR046985">
    <property type="entry name" value="IP5"/>
</dbReference>
<evidence type="ECO:0000313" key="3">
    <source>
        <dbReference type="WBParaSite" id="ACRNAN_scaffold4389.g19183.t3"/>
    </source>
</evidence>
<dbReference type="InterPro" id="IPR036691">
    <property type="entry name" value="Endo/exonu/phosph_ase_sf"/>
</dbReference>
<sequence length="875" mass="100481">MVHQFFRDIANGLRALKNANIIHRDIKPENILLCNKKSLPTPAPKDYVVKLADFGTSRFLQLGELAQTFCGTITYMAPEIQLRKRYNNSADLWSTGLLLLRCIAGADCFLQTISVMEDDLATFFLEYENSAKSLPLHFNSDCEISNGLKKLIEGLLIVKPDARLNFERFFHYFSEEATESSNSLNIKNTLYSKFEEMTFYASPAGTSNSNDVPSASDDQFVDDILHGHEHRFYNFSDVRVFVTTFNVNGRAPPEKLGKWLQFDNDNLPHLIAIGLQEMDLSLGTYVVENSIRQDEWLFTLKQNLPDAYKQVECVRLIGIFLVLYKHEKAKIRVSDFCTSVVATGFLRFGNKGGVGISLVINDTLVCFINSHFATGSNELNKRNQDFRDISQMRFSNGRTIYDHHVIFWLGDLNYRLNTALTYEEVVRECNNDGYKELFAFDQLKEQQRLKIAFNDFVEPDILSFKPTYKFDVGTSNWDTSEKRCVPAWCDRILWRSLDKHTKVQTHLYTSVDSVLFSDHKPVAAHFFLTVKTINQKKKNAIYEEILRESDKKANELLPQITLSSTEFNFGPVYYKQPTVLILTIRNTGKSATRFMFRPAQQSETMPDNWLSITPKSSLIEVGAQIDITLQVVVDNEQAWKITDGNSSELMCILVIGLDQGRDHFVIVQANYQKSCFGSSFIALLEKPNVLPQTEDWLTDLSDNSSQTSEVNGDPRVPIIVFWLINALRIRGLKNIKFDESFSENTFYRIRDCLDQGRYKDLLLSPTDVTFTSSIYSAFLQLLDSFKESIIPEICSINGLNMEDPYSYSRFRATLPPSHLNMFDYLIEFFRDLMIENLEAQSKSPLLADLIFRKKGEETREIRMNFFLFSLSSRHS</sequence>
<dbReference type="Gene3D" id="3.60.10.10">
    <property type="entry name" value="Endonuclease/exonuclease/phosphatase"/>
    <property type="match status" value="1"/>
</dbReference>
<dbReference type="InterPro" id="IPR000300">
    <property type="entry name" value="IPPc"/>
</dbReference>
<dbReference type="InterPro" id="IPR000719">
    <property type="entry name" value="Prot_kinase_dom"/>
</dbReference>
<dbReference type="PROSITE" id="PS50011">
    <property type="entry name" value="PROTEIN_KINASE_DOM"/>
    <property type="match status" value="1"/>
</dbReference>
<accession>A0A914DXA5</accession>
<dbReference type="SUPFAM" id="SSF48350">
    <property type="entry name" value="GTPase activation domain, GAP"/>
    <property type="match status" value="1"/>
</dbReference>
<dbReference type="InterPro" id="IPR011009">
    <property type="entry name" value="Kinase-like_dom_sf"/>
</dbReference>
<dbReference type="Gene3D" id="1.10.555.10">
    <property type="entry name" value="Rho GTPase activation protein"/>
    <property type="match status" value="1"/>
</dbReference>
<dbReference type="WBParaSite" id="ACRNAN_scaffold4389.g19183.t3">
    <property type="protein sequence ID" value="ACRNAN_scaffold4389.g19183.t3"/>
    <property type="gene ID" value="ACRNAN_scaffold4389.g19183"/>
</dbReference>
<dbReference type="Pfam" id="PF21310">
    <property type="entry name" value="OCRL-like_ASH"/>
    <property type="match status" value="1"/>
</dbReference>
<dbReference type="Pfam" id="PF22669">
    <property type="entry name" value="Exo_endo_phos2"/>
    <property type="match status" value="1"/>
</dbReference>
<dbReference type="GO" id="GO:0004439">
    <property type="term" value="F:phosphatidylinositol-4,5-bisphosphate 5-phosphatase activity"/>
    <property type="evidence" value="ECO:0007669"/>
    <property type="project" value="TreeGrafter"/>
</dbReference>
<dbReference type="PANTHER" id="PTHR11200">
    <property type="entry name" value="INOSITOL 5-PHOSPHATASE"/>
    <property type="match status" value="1"/>
</dbReference>
<reference evidence="3" key="1">
    <citation type="submission" date="2022-11" db="UniProtKB">
        <authorList>
            <consortium name="WormBaseParasite"/>
        </authorList>
    </citation>
    <scope>IDENTIFICATION</scope>
</reference>
<dbReference type="InterPro" id="IPR013783">
    <property type="entry name" value="Ig-like_fold"/>
</dbReference>
<dbReference type="InterPro" id="IPR008271">
    <property type="entry name" value="Ser/Thr_kinase_AS"/>
</dbReference>
<evidence type="ECO:0000313" key="2">
    <source>
        <dbReference type="Proteomes" id="UP000887540"/>
    </source>
</evidence>
<evidence type="ECO:0000259" key="1">
    <source>
        <dbReference type="PROSITE" id="PS50011"/>
    </source>
</evidence>
<dbReference type="GO" id="GO:0046856">
    <property type="term" value="P:phosphatidylinositol dephosphorylation"/>
    <property type="evidence" value="ECO:0007669"/>
    <property type="project" value="InterPro"/>
</dbReference>
<dbReference type="Pfam" id="PF00069">
    <property type="entry name" value="Pkinase"/>
    <property type="match status" value="1"/>
</dbReference>
<keyword evidence="2" id="KW-1185">Reference proteome</keyword>
<organism evidence="2 3">
    <name type="scientific">Acrobeloides nanus</name>
    <dbReference type="NCBI Taxonomy" id="290746"/>
    <lineage>
        <taxon>Eukaryota</taxon>
        <taxon>Metazoa</taxon>
        <taxon>Ecdysozoa</taxon>
        <taxon>Nematoda</taxon>
        <taxon>Chromadorea</taxon>
        <taxon>Rhabditida</taxon>
        <taxon>Tylenchina</taxon>
        <taxon>Cephalobomorpha</taxon>
        <taxon>Cephaloboidea</taxon>
        <taxon>Cephalobidae</taxon>
        <taxon>Acrobeloides</taxon>
    </lineage>
</organism>
<protein>
    <submittedName>
        <fullName evidence="3">Protein kinase domain-containing protein</fullName>
    </submittedName>
</protein>
<dbReference type="CDD" id="cd09074">
    <property type="entry name" value="INPP5c"/>
    <property type="match status" value="1"/>
</dbReference>
<dbReference type="Gene3D" id="2.60.40.10">
    <property type="entry name" value="Immunoglobulins"/>
    <property type="match status" value="1"/>
</dbReference>
<dbReference type="PANTHER" id="PTHR11200:SF300">
    <property type="entry name" value="TYPE II INOSITOL 1,4,5-TRISPHOSPHATE 5-PHOSPHATASE"/>
    <property type="match status" value="1"/>
</dbReference>
<dbReference type="InterPro" id="IPR048869">
    <property type="entry name" value="OCRL-1_2_ASH"/>
</dbReference>
<dbReference type="SMART" id="SM00220">
    <property type="entry name" value="S_TKc"/>
    <property type="match status" value="1"/>
</dbReference>
<dbReference type="GO" id="GO:0016020">
    <property type="term" value="C:membrane"/>
    <property type="evidence" value="ECO:0007669"/>
    <property type="project" value="TreeGrafter"/>
</dbReference>
<dbReference type="PROSITE" id="PS00108">
    <property type="entry name" value="PROTEIN_KINASE_ST"/>
    <property type="match status" value="1"/>
</dbReference>
<name>A0A914DXA5_9BILA</name>
<dbReference type="Proteomes" id="UP000887540">
    <property type="component" value="Unplaced"/>
</dbReference>
<dbReference type="GO" id="GO:0004672">
    <property type="term" value="F:protein kinase activity"/>
    <property type="evidence" value="ECO:0007669"/>
    <property type="project" value="InterPro"/>
</dbReference>
<dbReference type="SUPFAM" id="SSF56112">
    <property type="entry name" value="Protein kinase-like (PK-like)"/>
    <property type="match status" value="1"/>
</dbReference>
<feature type="domain" description="Protein kinase" evidence="1">
    <location>
        <begin position="1"/>
        <end position="174"/>
    </location>
</feature>
<dbReference type="SUPFAM" id="SSF56219">
    <property type="entry name" value="DNase I-like"/>
    <property type="match status" value="1"/>
</dbReference>
<dbReference type="InterPro" id="IPR008936">
    <property type="entry name" value="Rho_GTPase_activation_prot"/>
</dbReference>
<dbReference type="AlphaFoldDB" id="A0A914DXA5"/>
<dbReference type="SMART" id="SM00128">
    <property type="entry name" value="IPPc"/>
    <property type="match status" value="1"/>
</dbReference>
<dbReference type="GO" id="GO:0005524">
    <property type="term" value="F:ATP binding"/>
    <property type="evidence" value="ECO:0007669"/>
    <property type="project" value="InterPro"/>
</dbReference>